<dbReference type="AlphaFoldDB" id="A0A9D2QTZ5"/>
<accession>A0A9D2QTZ5</accession>
<dbReference type="Proteomes" id="UP000823892">
    <property type="component" value="Unassembled WGS sequence"/>
</dbReference>
<feature type="domain" description="DUF7724" evidence="1">
    <location>
        <begin position="5"/>
        <end position="92"/>
    </location>
</feature>
<gene>
    <name evidence="2" type="ORF">H9914_11210</name>
</gene>
<reference evidence="2" key="1">
    <citation type="journal article" date="2021" name="PeerJ">
        <title>Extensive microbial diversity within the chicken gut microbiome revealed by metagenomics and culture.</title>
        <authorList>
            <person name="Gilroy R."/>
            <person name="Ravi A."/>
            <person name="Getino M."/>
            <person name="Pursley I."/>
            <person name="Horton D.L."/>
            <person name="Alikhan N.F."/>
            <person name="Baker D."/>
            <person name="Gharbi K."/>
            <person name="Hall N."/>
            <person name="Watson M."/>
            <person name="Adriaenssens E.M."/>
            <person name="Foster-Nyarko E."/>
            <person name="Jarju S."/>
            <person name="Secka A."/>
            <person name="Antonio M."/>
            <person name="Oren A."/>
            <person name="Chaudhuri R.R."/>
            <person name="La Ragione R."/>
            <person name="Hildebrand F."/>
            <person name="Pallen M.J."/>
        </authorList>
    </citation>
    <scope>NUCLEOTIDE SEQUENCE</scope>
    <source>
        <strain evidence="2">ChiBcec6-4105</strain>
    </source>
</reference>
<protein>
    <recommendedName>
        <fullName evidence="1">DUF7724 domain-containing protein</fullName>
    </recommendedName>
</protein>
<evidence type="ECO:0000313" key="2">
    <source>
        <dbReference type="EMBL" id="HJD29543.1"/>
    </source>
</evidence>
<dbReference type="InterPro" id="IPR056141">
    <property type="entry name" value="DUF7724"/>
</dbReference>
<organism evidence="2 3">
    <name type="scientific">Candidatus Blautia avicola</name>
    <dbReference type="NCBI Taxonomy" id="2838483"/>
    <lineage>
        <taxon>Bacteria</taxon>
        <taxon>Bacillati</taxon>
        <taxon>Bacillota</taxon>
        <taxon>Clostridia</taxon>
        <taxon>Lachnospirales</taxon>
        <taxon>Lachnospiraceae</taxon>
        <taxon>Blautia</taxon>
    </lineage>
</organism>
<dbReference type="Pfam" id="PF24849">
    <property type="entry name" value="DUF7724"/>
    <property type="match status" value="1"/>
</dbReference>
<dbReference type="EMBL" id="DWUY01000254">
    <property type="protein sequence ID" value="HJD29543.1"/>
    <property type="molecule type" value="Genomic_DNA"/>
</dbReference>
<comment type="caution">
    <text evidence="2">The sequence shown here is derived from an EMBL/GenBank/DDBJ whole genome shotgun (WGS) entry which is preliminary data.</text>
</comment>
<name>A0A9D2QTZ5_9FIRM</name>
<sequence>MAAGNEAILSNEKKFTVFQYDRYVIRFKAPYSLERYTKVKEWDHGYLVVMAKYVHNDKEEEEYIDLVPILENLYFDAEAFLAPIKKVRVADDRCEESGR</sequence>
<evidence type="ECO:0000259" key="1">
    <source>
        <dbReference type="Pfam" id="PF24849"/>
    </source>
</evidence>
<proteinExistence type="predicted"/>
<evidence type="ECO:0000313" key="3">
    <source>
        <dbReference type="Proteomes" id="UP000823892"/>
    </source>
</evidence>
<reference evidence="2" key="2">
    <citation type="submission" date="2021-04" db="EMBL/GenBank/DDBJ databases">
        <authorList>
            <person name="Gilroy R."/>
        </authorList>
    </citation>
    <scope>NUCLEOTIDE SEQUENCE</scope>
    <source>
        <strain evidence="2">ChiBcec6-4105</strain>
    </source>
</reference>